<evidence type="ECO:0000256" key="5">
    <source>
        <dbReference type="PIRSR" id="PIRSR600246-1"/>
    </source>
</evidence>
<dbReference type="InterPro" id="IPR000246">
    <property type="entry name" value="Peptidase_T2"/>
</dbReference>
<evidence type="ECO:0000256" key="8">
    <source>
        <dbReference type="SAM" id="SignalP"/>
    </source>
</evidence>
<keyword evidence="8" id="KW-0732">Signal</keyword>
<keyword evidence="2" id="KW-0645">Protease</keyword>
<evidence type="ECO:0000256" key="1">
    <source>
        <dbReference type="ARBA" id="ARBA00010872"/>
    </source>
</evidence>
<feature type="active site" description="Nucleophile" evidence="5">
    <location>
        <position position="224"/>
    </location>
</feature>
<feature type="chain" id="PRO_5042045751" evidence="8">
    <location>
        <begin position="30"/>
        <end position="375"/>
    </location>
</feature>
<keyword evidence="10" id="KW-1185">Reference proteome</keyword>
<proteinExistence type="inferred from homology"/>
<dbReference type="GO" id="GO:0003948">
    <property type="term" value="F:N4-(beta-N-acetylglucosaminyl)-L-asparaginase activity"/>
    <property type="evidence" value="ECO:0007669"/>
    <property type="project" value="UniProtKB-ARBA"/>
</dbReference>
<dbReference type="Pfam" id="PF01112">
    <property type="entry name" value="Asparaginase_2"/>
    <property type="match status" value="1"/>
</dbReference>
<organism evidence="9 10">
    <name type="scientific">Cercophora scortea</name>
    <dbReference type="NCBI Taxonomy" id="314031"/>
    <lineage>
        <taxon>Eukaryota</taxon>
        <taxon>Fungi</taxon>
        <taxon>Dikarya</taxon>
        <taxon>Ascomycota</taxon>
        <taxon>Pezizomycotina</taxon>
        <taxon>Sordariomycetes</taxon>
        <taxon>Sordariomycetidae</taxon>
        <taxon>Sordariales</taxon>
        <taxon>Lasiosphaeriaceae</taxon>
        <taxon>Cercophora</taxon>
    </lineage>
</organism>
<comment type="caution">
    <text evidence="9">The sequence shown here is derived from an EMBL/GenBank/DDBJ whole genome shotgun (WGS) entry which is preliminary data.</text>
</comment>
<dbReference type="SUPFAM" id="SSF56235">
    <property type="entry name" value="N-terminal nucleophile aminohydrolases (Ntn hydrolases)"/>
    <property type="match status" value="1"/>
</dbReference>
<feature type="binding site" evidence="6">
    <location>
        <begin position="275"/>
        <end position="278"/>
    </location>
    <ligand>
        <name>substrate</name>
    </ligand>
</feature>
<feature type="binding site" evidence="6">
    <location>
        <begin position="252"/>
        <end position="255"/>
    </location>
    <ligand>
        <name>substrate</name>
    </ligand>
</feature>
<evidence type="ECO:0000256" key="3">
    <source>
        <dbReference type="ARBA" id="ARBA00022801"/>
    </source>
</evidence>
<accession>A0AAE0M3S4</accession>
<dbReference type="GO" id="GO:0005737">
    <property type="term" value="C:cytoplasm"/>
    <property type="evidence" value="ECO:0007669"/>
    <property type="project" value="TreeGrafter"/>
</dbReference>
<comment type="similarity">
    <text evidence="1">Belongs to the Ntn-hydrolase family.</text>
</comment>
<dbReference type="PANTHER" id="PTHR10188">
    <property type="entry name" value="L-ASPARAGINASE"/>
    <property type="match status" value="1"/>
</dbReference>
<feature type="signal peptide" evidence="8">
    <location>
        <begin position="1"/>
        <end position="29"/>
    </location>
</feature>
<dbReference type="GO" id="GO:0006508">
    <property type="term" value="P:proteolysis"/>
    <property type="evidence" value="ECO:0007669"/>
    <property type="project" value="UniProtKB-KW"/>
</dbReference>
<reference evidence="9" key="2">
    <citation type="submission" date="2023-06" db="EMBL/GenBank/DDBJ databases">
        <authorList>
            <consortium name="Lawrence Berkeley National Laboratory"/>
            <person name="Haridas S."/>
            <person name="Hensen N."/>
            <person name="Bonometti L."/>
            <person name="Westerberg I."/>
            <person name="Brannstrom I.O."/>
            <person name="Guillou S."/>
            <person name="Cros-Aarteil S."/>
            <person name="Calhoun S."/>
            <person name="Kuo A."/>
            <person name="Mondo S."/>
            <person name="Pangilinan J."/>
            <person name="Riley R."/>
            <person name="Labutti K."/>
            <person name="Andreopoulos B."/>
            <person name="Lipzen A."/>
            <person name="Chen C."/>
            <person name="Yanf M."/>
            <person name="Daum C."/>
            <person name="Ng V."/>
            <person name="Clum A."/>
            <person name="Steindorff A."/>
            <person name="Ohm R."/>
            <person name="Martin F."/>
            <person name="Silar P."/>
            <person name="Natvig D."/>
            <person name="Lalanne C."/>
            <person name="Gautier V."/>
            <person name="Ament-Velasquez S.L."/>
            <person name="Kruys A."/>
            <person name="Hutchinson M.I."/>
            <person name="Powell A.J."/>
            <person name="Barry K."/>
            <person name="Miller A.N."/>
            <person name="Grigoriev I.V."/>
            <person name="Debuchy R."/>
            <person name="Gladieux P."/>
            <person name="Thoren M.H."/>
            <person name="Johannesson H."/>
        </authorList>
    </citation>
    <scope>NUCLEOTIDE SEQUENCE</scope>
    <source>
        <strain evidence="9">SMH4131-1</strain>
    </source>
</reference>
<dbReference type="Gene3D" id="3.60.20.30">
    <property type="entry name" value="(Glycosyl)asparaginase"/>
    <property type="match status" value="1"/>
</dbReference>
<gene>
    <name evidence="9" type="ORF">B0T19DRAFT_405309</name>
</gene>
<feature type="site" description="Cleavage; by autolysis" evidence="7">
    <location>
        <begin position="223"/>
        <end position="224"/>
    </location>
</feature>
<dbReference type="FunFam" id="3.60.20.30:FF:000003">
    <property type="entry name" value="N(4)-(Beta-N-acetylglucosaminyl)-L-asparaginase isoform X1"/>
    <property type="match status" value="1"/>
</dbReference>
<protein>
    <submittedName>
        <fullName evidence="9">Asparaginase-domain-containing protein</fullName>
    </submittedName>
</protein>
<dbReference type="Proteomes" id="UP001286456">
    <property type="component" value="Unassembled WGS sequence"/>
</dbReference>
<dbReference type="GO" id="GO:0008233">
    <property type="term" value="F:peptidase activity"/>
    <property type="evidence" value="ECO:0007669"/>
    <property type="project" value="UniProtKB-KW"/>
</dbReference>
<sequence length="375" mass="38918">MMAPRLSGIGQAALPILSFFLIFPITAQAHQSPGLPFAINTWGGPFTAATDAAYQALVANRSTSAIDAVEVGCATCERNQCDGTVGFGGSPDEQCDTSLDAMIMDGTSMKSGAVANLRRIKDAISVARHVLEHTTHSLLVGDQATQFAVENGFHEEELATPESLAKCDAWTAAQCQANYRINVSPDPTTSCGPYFPIPVPSGGDSARYSAMLAASGTGAASHDTISMVVIHTSGAMAAGTSTNGASHKIPGRVGDGPIVGSGSYVDGEVGGCGATGDGDIMMRFLPCYQAVENLRRGMTPTAAAEDVVRRMVRKYPKISSGIAVVNNKGEHGAAGSGWTFTYAVRGGAMAATEVITVPPVEVAEDLYIRPEVLEL</sequence>
<evidence type="ECO:0000313" key="10">
    <source>
        <dbReference type="Proteomes" id="UP001286456"/>
    </source>
</evidence>
<reference evidence="9" key="1">
    <citation type="journal article" date="2023" name="Mol. Phylogenet. Evol.">
        <title>Genome-scale phylogeny and comparative genomics of the fungal order Sordariales.</title>
        <authorList>
            <person name="Hensen N."/>
            <person name="Bonometti L."/>
            <person name="Westerberg I."/>
            <person name="Brannstrom I.O."/>
            <person name="Guillou S."/>
            <person name="Cros-Aarteil S."/>
            <person name="Calhoun S."/>
            <person name="Haridas S."/>
            <person name="Kuo A."/>
            <person name="Mondo S."/>
            <person name="Pangilinan J."/>
            <person name="Riley R."/>
            <person name="LaButti K."/>
            <person name="Andreopoulos B."/>
            <person name="Lipzen A."/>
            <person name="Chen C."/>
            <person name="Yan M."/>
            <person name="Daum C."/>
            <person name="Ng V."/>
            <person name="Clum A."/>
            <person name="Steindorff A."/>
            <person name="Ohm R.A."/>
            <person name="Martin F."/>
            <person name="Silar P."/>
            <person name="Natvig D.O."/>
            <person name="Lalanne C."/>
            <person name="Gautier V."/>
            <person name="Ament-Velasquez S.L."/>
            <person name="Kruys A."/>
            <person name="Hutchinson M.I."/>
            <person name="Powell A.J."/>
            <person name="Barry K."/>
            <person name="Miller A.N."/>
            <person name="Grigoriev I.V."/>
            <person name="Debuchy R."/>
            <person name="Gladieux P."/>
            <person name="Hiltunen Thoren M."/>
            <person name="Johannesson H."/>
        </authorList>
    </citation>
    <scope>NUCLEOTIDE SEQUENCE</scope>
    <source>
        <strain evidence="9">SMH4131-1</strain>
    </source>
</reference>
<name>A0AAE0M3S4_9PEZI</name>
<evidence type="ECO:0000256" key="2">
    <source>
        <dbReference type="ARBA" id="ARBA00022670"/>
    </source>
</evidence>
<evidence type="ECO:0000256" key="6">
    <source>
        <dbReference type="PIRSR" id="PIRSR600246-2"/>
    </source>
</evidence>
<dbReference type="EMBL" id="JAUEPO010000007">
    <property type="protein sequence ID" value="KAK3317628.1"/>
    <property type="molecule type" value="Genomic_DNA"/>
</dbReference>
<keyword evidence="3" id="KW-0378">Hydrolase</keyword>
<evidence type="ECO:0000256" key="4">
    <source>
        <dbReference type="ARBA" id="ARBA00022813"/>
    </source>
</evidence>
<keyword evidence="4" id="KW-0068">Autocatalytic cleavage</keyword>
<dbReference type="CDD" id="cd04513">
    <property type="entry name" value="Glycosylasparaginase"/>
    <property type="match status" value="1"/>
</dbReference>
<evidence type="ECO:0000313" key="9">
    <source>
        <dbReference type="EMBL" id="KAK3317628.1"/>
    </source>
</evidence>
<dbReference type="InterPro" id="IPR029055">
    <property type="entry name" value="Ntn_hydrolases_N"/>
</dbReference>
<dbReference type="PANTHER" id="PTHR10188:SF6">
    <property type="entry name" value="N(4)-(BETA-N-ACETYLGLUCOSAMINYL)-L-ASPARAGINASE"/>
    <property type="match status" value="1"/>
</dbReference>
<evidence type="ECO:0000256" key="7">
    <source>
        <dbReference type="PIRSR" id="PIRSR600246-3"/>
    </source>
</evidence>
<dbReference type="AlphaFoldDB" id="A0AAE0M3S4"/>